<dbReference type="GO" id="GO:0015833">
    <property type="term" value="P:peptide transport"/>
    <property type="evidence" value="ECO:0007669"/>
    <property type="project" value="TreeGrafter"/>
</dbReference>
<dbReference type="PANTHER" id="PTHR30290:SF9">
    <property type="entry name" value="OLIGOPEPTIDE-BINDING PROTEIN APPA"/>
    <property type="match status" value="1"/>
</dbReference>
<evidence type="ECO:0000313" key="5">
    <source>
        <dbReference type="EMBL" id="TVY07097.1"/>
    </source>
</evidence>
<dbReference type="SUPFAM" id="SSF53850">
    <property type="entry name" value="Periplasmic binding protein-like II"/>
    <property type="match status" value="1"/>
</dbReference>
<dbReference type="OrthoDB" id="9796817at2"/>
<proteinExistence type="inferred from homology"/>
<dbReference type="PIRSF" id="PIRSF002741">
    <property type="entry name" value="MppA"/>
    <property type="match status" value="1"/>
</dbReference>
<evidence type="ECO:0000256" key="1">
    <source>
        <dbReference type="ARBA" id="ARBA00005695"/>
    </source>
</evidence>
<evidence type="ECO:0000313" key="6">
    <source>
        <dbReference type="Proteomes" id="UP000317036"/>
    </source>
</evidence>
<reference evidence="5 6" key="1">
    <citation type="submission" date="2019-07" db="EMBL/GenBank/DDBJ databases">
        <authorList>
            <person name="Kim J."/>
        </authorList>
    </citation>
    <scope>NUCLEOTIDE SEQUENCE [LARGE SCALE GENOMIC DNA]</scope>
    <source>
        <strain evidence="5 6">JC52</strain>
    </source>
</reference>
<dbReference type="GO" id="GO:0042597">
    <property type="term" value="C:periplasmic space"/>
    <property type="evidence" value="ECO:0007669"/>
    <property type="project" value="UniProtKB-ARBA"/>
</dbReference>
<gene>
    <name evidence="5" type="ORF">FPZ49_25845</name>
</gene>
<name>A0A559K4S0_9BACL</name>
<keyword evidence="2" id="KW-0813">Transport</keyword>
<dbReference type="Gene3D" id="3.90.76.10">
    <property type="entry name" value="Dipeptide-binding Protein, Domain 1"/>
    <property type="match status" value="1"/>
</dbReference>
<evidence type="ECO:0000256" key="2">
    <source>
        <dbReference type="ARBA" id="ARBA00022448"/>
    </source>
</evidence>
<keyword evidence="3" id="KW-0732">Signal</keyword>
<dbReference type="AlphaFoldDB" id="A0A559K4S0"/>
<dbReference type="Pfam" id="PF00496">
    <property type="entry name" value="SBP_bac_5"/>
    <property type="match status" value="1"/>
</dbReference>
<organism evidence="5 6">
    <name type="scientific">Paenibacillus cremeus</name>
    <dbReference type="NCBI Taxonomy" id="2163881"/>
    <lineage>
        <taxon>Bacteria</taxon>
        <taxon>Bacillati</taxon>
        <taxon>Bacillota</taxon>
        <taxon>Bacilli</taxon>
        <taxon>Bacillales</taxon>
        <taxon>Paenibacillaceae</taxon>
        <taxon>Paenibacillus</taxon>
    </lineage>
</organism>
<dbReference type="Gene3D" id="3.10.105.10">
    <property type="entry name" value="Dipeptide-binding Protein, Domain 3"/>
    <property type="match status" value="1"/>
</dbReference>
<dbReference type="EMBL" id="VNJI01000043">
    <property type="protein sequence ID" value="TVY07097.1"/>
    <property type="molecule type" value="Genomic_DNA"/>
</dbReference>
<accession>A0A559K4S0</accession>
<evidence type="ECO:0000256" key="3">
    <source>
        <dbReference type="ARBA" id="ARBA00022729"/>
    </source>
</evidence>
<dbReference type="PANTHER" id="PTHR30290">
    <property type="entry name" value="PERIPLASMIC BINDING COMPONENT OF ABC TRANSPORTER"/>
    <property type="match status" value="1"/>
</dbReference>
<comment type="similarity">
    <text evidence="1">Belongs to the bacterial solute-binding protein 5 family.</text>
</comment>
<dbReference type="GO" id="GO:0043190">
    <property type="term" value="C:ATP-binding cassette (ABC) transporter complex"/>
    <property type="evidence" value="ECO:0007669"/>
    <property type="project" value="InterPro"/>
</dbReference>
<dbReference type="Gene3D" id="3.40.190.10">
    <property type="entry name" value="Periplasmic binding protein-like II"/>
    <property type="match status" value="1"/>
</dbReference>
<dbReference type="InterPro" id="IPR039424">
    <property type="entry name" value="SBP_5"/>
</dbReference>
<dbReference type="CDD" id="cd08499">
    <property type="entry name" value="PBP2_Ylib_like"/>
    <property type="match status" value="1"/>
</dbReference>
<protein>
    <submittedName>
        <fullName evidence="5">Glutathione ABC transporter substrate-binding protein</fullName>
    </submittedName>
</protein>
<dbReference type="Proteomes" id="UP000317036">
    <property type="component" value="Unassembled WGS sequence"/>
</dbReference>
<dbReference type="GO" id="GO:1904680">
    <property type="term" value="F:peptide transmembrane transporter activity"/>
    <property type="evidence" value="ECO:0007669"/>
    <property type="project" value="TreeGrafter"/>
</dbReference>
<dbReference type="InterPro" id="IPR000914">
    <property type="entry name" value="SBP_5_dom"/>
</dbReference>
<comment type="caution">
    <text evidence="5">The sequence shown here is derived from an EMBL/GenBank/DDBJ whole genome shotgun (WGS) entry which is preliminary data.</text>
</comment>
<keyword evidence="6" id="KW-1185">Reference proteome</keyword>
<evidence type="ECO:0000259" key="4">
    <source>
        <dbReference type="Pfam" id="PF00496"/>
    </source>
</evidence>
<sequence length="530" mass="58705">MNWLSARADYIGQIKGELVLKRALLGIALSAVLVLSACSSSQSSSGAANEPKDLVVAFGSEPVTLDPQDTSDGISNNANELIFDKLVTLDKNNAIVPQLAKEWTTSPDGKKITFKLREGAKFTDGTPVNAESVKYTFDRVINKDNKLNRYSLYAEFIDKVNVDSEYQVSFDLKFPFGPALITFAHTNGGIQSPKNIKEKGKDVGKSPVGSGPYKVKEWVPGNKLVFEANPDYWGEKPKMRTITFKPVAENSARSVMLETGEADIIVPVVTTDVDRLKSNDKVKVSVEPSSRNLYMSINTTKAPFDNPKVRQAVNYAVDKETIVKKILSGQAKVSDAAIGEMVWGYSSAGAYPYDPEKAKQLLAEAGVKPGTTIKLWTPDGRYLMDRQIAEFIQGNLQAVGFKVEYRKWEFGAFQEATRDPKAEFDLALNSWGTSTNDADWGLRPILMTKGASNYSKLADPQLDALIDKGMKAASPDERKKIYSDALKLVKDQAPWIFLLDYKQTTGYRSNLDNVYSWSNERLILRDVVKK</sequence>
<dbReference type="InterPro" id="IPR030678">
    <property type="entry name" value="Peptide/Ni-bd"/>
</dbReference>
<feature type="domain" description="Solute-binding protein family 5" evidence="4">
    <location>
        <begin position="95"/>
        <end position="451"/>
    </location>
</feature>